<dbReference type="AlphaFoldDB" id="A0A6M3J4W0"/>
<name>A0A6M3J4W0_9ZZZZ</name>
<evidence type="ECO:0000313" key="1">
    <source>
        <dbReference type="EMBL" id="QJA64923.1"/>
    </source>
</evidence>
<accession>A0A6M3J4W0</accession>
<reference evidence="1" key="1">
    <citation type="submission" date="2020-03" db="EMBL/GenBank/DDBJ databases">
        <title>The deep terrestrial virosphere.</title>
        <authorList>
            <person name="Holmfeldt K."/>
            <person name="Nilsson E."/>
            <person name="Simone D."/>
            <person name="Lopez-Fernandez M."/>
            <person name="Wu X."/>
            <person name="de Brujin I."/>
            <person name="Lundin D."/>
            <person name="Andersson A."/>
            <person name="Bertilsson S."/>
            <person name="Dopson M."/>
        </authorList>
    </citation>
    <scope>NUCLEOTIDE SEQUENCE</scope>
    <source>
        <strain evidence="2">MM415A00259</strain>
        <strain evidence="1">MM415B00452</strain>
    </source>
</reference>
<sequence length="75" mass="8931">MSGLPLVAEEFEDDEKDEKPQRFSGFLIEGRYANERLDAWEKYHNAVVYKLEAKIIKLEKDLDWHKKYGHMKCAE</sequence>
<dbReference type="EMBL" id="MT141529">
    <property type="protein sequence ID" value="QJA64923.1"/>
    <property type="molecule type" value="Genomic_DNA"/>
</dbReference>
<evidence type="ECO:0000313" key="2">
    <source>
        <dbReference type="EMBL" id="QJA83719.1"/>
    </source>
</evidence>
<proteinExistence type="predicted"/>
<protein>
    <submittedName>
        <fullName evidence="1">Uncharacterized protein</fullName>
    </submittedName>
</protein>
<organism evidence="1">
    <name type="scientific">viral metagenome</name>
    <dbReference type="NCBI Taxonomy" id="1070528"/>
    <lineage>
        <taxon>unclassified sequences</taxon>
        <taxon>metagenomes</taxon>
        <taxon>organismal metagenomes</taxon>
    </lineage>
</organism>
<gene>
    <name evidence="2" type="ORF">MM415A00259_0044</name>
    <name evidence="1" type="ORF">MM415B00452_0024</name>
</gene>
<dbReference type="EMBL" id="MT142516">
    <property type="protein sequence ID" value="QJA83719.1"/>
    <property type="molecule type" value="Genomic_DNA"/>
</dbReference>